<name>A0A8H5BNV2_9AGAR</name>
<dbReference type="Proteomes" id="UP000567179">
    <property type="component" value="Unassembled WGS sequence"/>
</dbReference>
<evidence type="ECO:0000313" key="3">
    <source>
        <dbReference type="EMBL" id="KAF5326777.1"/>
    </source>
</evidence>
<feature type="signal peptide" evidence="1">
    <location>
        <begin position="1"/>
        <end position="23"/>
    </location>
</feature>
<evidence type="ECO:0000259" key="2">
    <source>
        <dbReference type="Pfam" id="PF18885"/>
    </source>
</evidence>
<dbReference type="OrthoDB" id="9971254at2759"/>
<evidence type="ECO:0000256" key="1">
    <source>
        <dbReference type="SAM" id="SignalP"/>
    </source>
</evidence>
<reference evidence="3 4" key="1">
    <citation type="journal article" date="2020" name="ISME J.">
        <title>Uncovering the hidden diversity of litter-decomposition mechanisms in mushroom-forming fungi.</title>
        <authorList>
            <person name="Floudas D."/>
            <person name="Bentzer J."/>
            <person name="Ahren D."/>
            <person name="Johansson T."/>
            <person name="Persson P."/>
            <person name="Tunlid A."/>
        </authorList>
    </citation>
    <scope>NUCLEOTIDE SEQUENCE [LARGE SCALE GENOMIC DNA]</scope>
    <source>
        <strain evidence="3 4">CBS 101986</strain>
    </source>
</reference>
<dbReference type="Pfam" id="PF18885">
    <property type="entry name" value="DUF5648"/>
    <property type="match status" value="1"/>
</dbReference>
<accession>A0A8H5BNV2</accession>
<evidence type="ECO:0000313" key="4">
    <source>
        <dbReference type="Proteomes" id="UP000567179"/>
    </source>
</evidence>
<organism evidence="3 4">
    <name type="scientific">Psilocybe cf. subviscida</name>
    <dbReference type="NCBI Taxonomy" id="2480587"/>
    <lineage>
        <taxon>Eukaryota</taxon>
        <taxon>Fungi</taxon>
        <taxon>Dikarya</taxon>
        <taxon>Basidiomycota</taxon>
        <taxon>Agaricomycotina</taxon>
        <taxon>Agaricomycetes</taxon>
        <taxon>Agaricomycetidae</taxon>
        <taxon>Agaricales</taxon>
        <taxon>Agaricineae</taxon>
        <taxon>Strophariaceae</taxon>
        <taxon>Psilocybe</taxon>
    </lineage>
</organism>
<comment type="caution">
    <text evidence="3">The sequence shown here is derived from an EMBL/GenBank/DDBJ whole genome shotgun (WGS) entry which is preliminary data.</text>
</comment>
<dbReference type="InterPro" id="IPR043708">
    <property type="entry name" value="DUF5648"/>
</dbReference>
<dbReference type="EMBL" id="JAACJJ010000014">
    <property type="protein sequence ID" value="KAF5326777.1"/>
    <property type="molecule type" value="Genomic_DNA"/>
</dbReference>
<dbReference type="AlphaFoldDB" id="A0A8H5BNV2"/>
<keyword evidence="1" id="KW-0732">Signal</keyword>
<sequence>MTRLFNSLMTLMIPVLLGVTSIATPVLNRGILPTAGAVTDVASRTDNTCADPSLADVVIEAFSGSKLAHFIHFRSAFVNGDSLQTAGPPLWSFQGPVFKAWRTQQPFTVPLFSLVTPASNDLVFLIGSDAQTPPIFNGFVNNGLVAWVYDTAVCGSVPLLSAVLAAQSDHYWTANVNEHADLLAHGWADGGVVAYVLPLASL</sequence>
<protein>
    <recommendedName>
        <fullName evidence="2">DUF5648 domain-containing protein</fullName>
    </recommendedName>
</protein>
<proteinExistence type="predicted"/>
<gene>
    <name evidence="3" type="ORF">D9619_003880</name>
</gene>
<feature type="domain" description="DUF5648" evidence="2">
    <location>
        <begin position="84"/>
        <end position="197"/>
    </location>
</feature>
<feature type="chain" id="PRO_5034617546" description="DUF5648 domain-containing protein" evidence="1">
    <location>
        <begin position="24"/>
        <end position="202"/>
    </location>
</feature>
<keyword evidence="4" id="KW-1185">Reference proteome</keyword>